<keyword evidence="1" id="KW-1133">Transmembrane helix</keyword>
<protein>
    <submittedName>
        <fullName evidence="2">Uncharacterized protein</fullName>
    </submittedName>
</protein>
<evidence type="ECO:0000256" key="1">
    <source>
        <dbReference type="SAM" id="Phobius"/>
    </source>
</evidence>
<dbReference type="Proteomes" id="UP000321830">
    <property type="component" value="Unassembled WGS sequence"/>
</dbReference>
<keyword evidence="1" id="KW-0472">Membrane</keyword>
<feature type="transmembrane region" description="Helical" evidence="1">
    <location>
        <begin position="40"/>
        <end position="64"/>
    </location>
</feature>
<name>A0A511J2C5_9ENTE</name>
<dbReference type="EMBL" id="BJWF01000010">
    <property type="protein sequence ID" value="GEL91843.1"/>
    <property type="molecule type" value="Genomic_DNA"/>
</dbReference>
<proteinExistence type="predicted"/>
<accession>A0A511J2C5</accession>
<comment type="caution">
    <text evidence="2">The sequence shown here is derived from an EMBL/GenBank/DDBJ whole genome shotgun (WGS) entry which is preliminary data.</text>
</comment>
<sequence>MMYTTAFFIILMGILFLCSTIYFFLDNYKKNIIGQENKGILFINIILLISSMVLLILGIVYYIVVNQQL</sequence>
<reference evidence="2 3" key="1">
    <citation type="submission" date="2019-07" db="EMBL/GenBank/DDBJ databases">
        <title>Whole genome shotgun sequence of Enterococcus villorum NBRC 100699.</title>
        <authorList>
            <person name="Hosoyama A."/>
            <person name="Uohara A."/>
            <person name="Ohji S."/>
            <person name="Ichikawa N."/>
        </authorList>
    </citation>
    <scope>NUCLEOTIDE SEQUENCE [LARGE SCALE GENOMIC DNA]</scope>
    <source>
        <strain evidence="2 3">NBRC 100699</strain>
    </source>
</reference>
<feature type="transmembrane region" description="Helical" evidence="1">
    <location>
        <begin position="6"/>
        <end position="28"/>
    </location>
</feature>
<dbReference type="AlphaFoldDB" id="A0A511J2C5"/>
<organism evidence="2 3">
    <name type="scientific">Enterococcus villorum</name>
    <dbReference type="NCBI Taxonomy" id="112904"/>
    <lineage>
        <taxon>Bacteria</taxon>
        <taxon>Bacillati</taxon>
        <taxon>Bacillota</taxon>
        <taxon>Bacilli</taxon>
        <taxon>Lactobacillales</taxon>
        <taxon>Enterococcaceae</taxon>
        <taxon>Enterococcus</taxon>
    </lineage>
</organism>
<evidence type="ECO:0000313" key="2">
    <source>
        <dbReference type="EMBL" id="GEL91843.1"/>
    </source>
</evidence>
<evidence type="ECO:0000313" key="3">
    <source>
        <dbReference type="Proteomes" id="UP000321830"/>
    </source>
</evidence>
<gene>
    <name evidence="2" type="ORF">EVI01_11800</name>
</gene>
<keyword evidence="1" id="KW-0812">Transmembrane</keyword>